<name>A0ABV8MVF8_9NEIS</name>
<comment type="caution">
    <text evidence="4">The sequence shown here is derived from an EMBL/GenBank/DDBJ whole genome shotgun (WGS) entry which is preliminary data.</text>
</comment>
<dbReference type="EMBL" id="JBHSBU010000002">
    <property type="protein sequence ID" value="MFC4161754.1"/>
    <property type="molecule type" value="Genomic_DNA"/>
</dbReference>
<reference evidence="5" key="1">
    <citation type="journal article" date="2019" name="Int. J. Syst. Evol. Microbiol.">
        <title>The Global Catalogue of Microorganisms (GCM) 10K type strain sequencing project: providing services to taxonomists for standard genome sequencing and annotation.</title>
        <authorList>
            <consortium name="The Broad Institute Genomics Platform"/>
            <consortium name="The Broad Institute Genome Sequencing Center for Infectious Disease"/>
            <person name="Wu L."/>
            <person name="Ma J."/>
        </authorList>
    </citation>
    <scope>NUCLEOTIDE SEQUENCE [LARGE SCALE GENOMIC DNA]</scope>
    <source>
        <strain evidence="5">LMG 29894</strain>
    </source>
</reference>
<evidence type="ECO:0000256" key="1">
    <source>
        <dbReference type="SAM" id="MobiDB-lite"/>
    </source>
</evidence>
<protein>
    <submittedName>
        <fullName evidence="4">DUF6701 domain-containing protein</fullName>
    </submittedName>
</protein>
<dbReference type="Proteomes" id="UP001595791">
    <property type="component" value="Unassembled WGS sequence"/>
</dbReference>
<feature type="chain" id="PRO_5045219890" evidence="2">
    <location>
        <begin position="24"/>
        <end position="1021"/>
    </location>
</feature>
<dbReference type="Pfam" id="PF20419">
    <property type="entry name" value="DUF6701"/>
    <property type="match status" value="1"/>
</dbReference>
<accession>A0ABV8MVF8</accession>
<evidence type="ECO:0000259" key="3">
    <source>
        <dbReference type="Pfam" id="PF20419"/>
    </source>
</evidence>
<keyword evidence="2" id="KW-0732">Signal</keyword>
<sequence>MNRSSLAQLFAVWLCLFATWAQAACGPIPSTYPVMGGTLSISNNMRVNSLNVSSGVANNRAINPSTGGWTAVSPASLLPTVSPAWPGTPGWIVSFPWYSTLTPDDYWWVVSLGNVSTTPGTYSFGSLSVYGSLELAAGSYYINDLTLNAGAVITTTGTVRLFIGNSLSSGSDVDLNVGGSVANLQVYVYSGSSLSFGNNLNFRGVILGESGSSIQFSNNALIRGAVLTAGYAQFSNNAQITYSAADASAVGSINTCGGTVTLQNFNIDPGSASANTCSPKSITFTARKADGTTLTNYSGTMTLSTSTGRGDWAKVSGGGTLSNGTANDGAAMYTFVAADNGQVVLSLDNERADDLTVSALDATVTGSTSTSSTIQFRDNALVLNVSESASYVATNTAYVGVAGRPHRFEAEVWRKDASTGNQCQLASNFSGNITMRFWITPHAQQPAGAALPAVAAGLSGNGCASPVTLGSSTPGSTTLTLAFSSGVASFYLCPGDVGKYTLNGQINPATQVGTGLTALNASSNTLTVRPFGLAISGLSSAGSSNSGGTAASDAVFGVAGMPFSATLTAYGYNPTGSVDSDGNGHPDSNQSFSQLDVTARRTNGFAGSVTLSARTAVTGQTLGALSNPTVTLSAGSATPTTLAYSEVGSFAWRGASDNSPVLTSYLGTPVTLYAQGFVASGAQNQTVGRFKPHHFALASASVTPACPSGSFTYMGQPQLNAQLSVEARNAAGVITSNYTAALARAGNSGVTINGENNNSGTSLAARLSGLSGSWSNGVWTSLSTARLTVSSPTSATADTSWGPYDVFQLGVVVNDPDASATTSVSATDQVGRPKLAGRTLQDNATSCTADSSTSASDGTCTTAALGTTSRVRYGRAWLGRATSYGQPLRMPSELQYWSGSTWSRHTDDSCSAPPPAQLRYCPVNATNQIGSGQTSASSYATAQAGQLGLTLAVPTPNASSKRRDGIVDVSLNLTSHPWLGFNWGSANDCAGTAFATTQPRARAQFVSGNNPGNLLYQREVY</sequence>
<dbReference type="RefSeq" id="WP_378168234.1">
    <property type="nucleotide sequence ID" value="NZ_JBHSBU010000002.1"/>
</dbReference>
<evidence type="ECO:0000256" key="2">
    <source>
        <dbReference type="SAM" id="SignalP"/>
    </source>
</evidence>
<gene>
    <name evidence="4" type="ORF">ACFOW7_20670</name>
</gene>
<feature type="compositionally biased region" description="Low complexity" evidence="1">
    <location>
        <begin position="844"/>
        <end position="860"/>
    </location>
</feature>
<keyword evidence="5" id="KW-1185">Reference proteome</keyword>
<feature type="domain" description="DUF6701" evidence="3">
    <location>
        <begin position="369"/>
        <end position="1019"/>
    </location>
</feature>
<evidence type="ECO:0000313" key="5">
    <source>
        <dbReference type="Proteomes" id="UP001595791"/>
    </source>
</evidence>
<dbReference type="InterPro" id="IPR046524">
    <property type="entry name" value="DUF6701"/>
</dbReference>
<feature type="signal peptide" evidence="2">
    <location>
        <begin position="1"/>
        <end position="23"/>
    </location>
</feature>
<proteinExistence type="predicted"/>
<organism evidence="4 5">
    <name type="scientific">Chitinimonas lacunae</name>
    <dbReference type="NCBI Taxonomy" id="1963018"/>
    <lineage>
        <taxon>Bacteria</taxon>
        <taxon>Pseudomonadati</taxon>
        <taxon>Pseudomonadota</taxon>
        <taxon>Betaproteobacteria</taxon>
        <taxon>Neisseriales</taxon>
        <taxon>Chitinibacteraceae</taxon>
        <taxon>Chitinimonas</taxon>
    </lineage>
</organism>
<evidence type="ECO:0000313" key="4">
    <source>
        <dbReference type="EMBL" id="MFC4161754.1"/>
    </source>
</evidence>
<feature type="region of interest" description="Disordered" evidence="1">
    <location>
        <begin position="841"/>
        <end position="860"/>
    </location>
</feature>